<keyword evidence="5" id="KW-1185">Reference proteome</keyword>
<dbReference type="OrthoDB" id="8536851at2"/>
<evidence type="ECO:0000313" key="5">
    <source>
        <dbReference type="Proteomes" id="UP000266091"/>
    </source>
</evidence>
<evidence type="ECO:0000256" key="2">
    <source>
        <dbReference type="SAM" id="Phobius"/>
    </source>
</evidence>
<feature type="region of interest" description="Disordered" evidence="1">
    <location>
        <begin position="113"/>
        <end position="175"/>
    </location>
</feature>
<feature type="chain" id="PRO_5017211533" evidence="3">
    <location>
        <begin position="24"/>
        <end position="175"/>
    </location>
</feature>
<evidence type="ECO:0000313" key="4">
    <source>
        <dbReference type="EMBL" id="GBO93733.1"/>
    </source>
</evidence>
<feature type="compositionally biased region" description="Pro residues" evidence="1">
    <location>
        <begin position="156"/>
        <end position="175"/>
    </location>
</feature>
<comment type="caution">
    <text evidence="4">The sequence shown here is derived from an EMBL/GenBank/DDBJ whole genome shotgun (WGS) entry which is preliminary data.</text>
</comment>
<name>A0A388SDK7_9BURK</name>
<dbReference type="Proteomes" id="UP000266091">
    <property type="component" value="Unassembled WGS sequence"/>
</dbReference>
<evidence type="ECO:0000256" key="3">
    <source>
        <dbReference type="SAM" id="SignalP"/>
    </source>
</evidence>
<dbReference type="RefSeq" id="WP_116270050.1">
    <property type="nucleotide sequence ID" value="NZ_BGZJ01000001.1"/>
</dbReference>
<dbReference type="AlphaFoldDB" id="A0A388SDK7"/>
<keyword evidence="2" id="KW-1133">Transmembrane helix</keyword>
<dbReference type="EMBL" id="BGZJ01000001">
    <property type="protein sequence ID" value="GBO93733.1"/>
    <property type="molecule type" value="Genomic_DNA"/>
</dbReference>
<feature type="signal peptide" evidence="3">
    <location>
        <begin position="1"/>
        <end position="23"/>
    </location>
</feature>
<organism evidence="4 5">
    <name type="scientific">Mesosutterella multiformis</name>
    <dbReference type="NCBI Taxonomy" id="2259133"/>
    <lineage>
        <taxon>Bacteria</taxon>
        <taxon>Pseudomonadati</taxon>
        <taxon>Pseudomonadota</taxon>
        <taxon>Betaproteobacteria</taxon>
        <taxon>Burkholderiales</taxon>
        <taxon>Sutterellaceae</taxon>
        <taxon>Mesosutterella</taxon>
    </lineage>
</organism>
<keyword evidence="3" id="KW-0732">Signal</keyword>
<feature type="transmembrane region" description="Helical" evidence="2">
    <location>
        <begin position="53"/>
        <end position="73"/>
    </location>
</feature>
<proteinExistence type="predicted"/>
<gene>
    <name evidence="4" type="ORF">MESMUL_10870</name>
</gene>
<sequence length="175" mass="18223">MKLKNAAVAFAAAALMTATAANAATNINISIGDPGYWGVIPALTGHAPRVWNSAPVVAIGAAAAGVAAIYLNVPDRERLDWPRYCGKYNACRRPVHFVRNDWYRNNYAPAYRKAHPHGMPPGQAKKMNGPGHPMPPGQAKKMGGPGPGPQDHGPQGPGPQGPGPQGPGPHGPGPR</sequence>
<keyword evidence="2" id="KW-0812">Transmembrane</keyword>
<evidence type="ECO:0000256" key="1">
    <source>
        <dbReference type="SAM" id="MobiDB-lite"/>
    </source>
</evidence>
<keyword evidence="2" id="KW-0472">Membrane</keyword>
<protein>
    <submittedName>
        <fullName evidence="4">Uncharacterized protein</fullName>
    </submittedName>
</protein>
<accession>A0A388SDK7</accession>
<reference evidence="4 5" key="1">
    <citation type="journal article" date="2018" name="Int. J. Syst. Evol. Microbiol.">
        <title>Mesosutterella multiformis gen. nov., sp. nov., a member of the family Sutterellaceae and Sutterella megalosphaeroides sp. nov., isolated from human faeces.</title>
        <authorList>
            <person name="Sakamoto M."/>
            <person name="Ikeyama N."/>
            <person name="Kunihiro T."/>
            <person name="Iino T."/>
            <person name="Yuki M."/>
            <person name="Ohkuma M."/>
        </authorList>
    </citation>
    <scope>NUCLEOTIDE SEQUENCE [LARGE SCALE GENOMIC DNA]</scope>
    <source>
        <strain evidence="4 5">4NBBH2</strain>
    </source>
</reference>